<name>A0A6G7PU52_9BACT</name>
<organism evidence="1 2">
    <name type="scientific">Thermosulfuriphilus ammonigenes</name>
    <dbReference type="NCBI Taxonomy" id="1936021"/>
    <lineage>
        <taxon>Bacteria</taxon>
        <taxon>Pseudomonadati</taxon>
        <taxon>Thermodesulfobacteriota</taxon>
        <taxon>Thermodesulfobacteria</taxon>
        <taxon>Thermodesulfobacteriales</taxon>
        <taxon>Thermodesulfobacteriaceae</taxon>
        <taxon>Thermosulfuriphilus</taxon>
    </lineage>
</organism>
<protein>
    <submittedName>
        <fullName evidence="1">Uncharacterized protein</fullName>
    </submittedName>
</protein>
<dbReference type="AlphaFoldDB" id="A0A6G7PU52"/>
<dbReference type="KEGG" id="tav:G4V39_02330"/>
<reference evidence="1 2" key="1">
    <citation type="submission" date="2020-02" db="EMBL/GenBank/DDBJ databases">
        <title>Genome analysis of Thermosulfuriphilus ammonigenes ST65T, an anaerobic thermophilic chemolithoautotrophic bacterium isolated from a deep-sea hydrothermal vent.</title>
        <authorList>
            <person name="Slobodkina G."/>
            <person name="Allioux M."/>
            <person name="Merkel A."/>
            <person name="Alain K."/>
            <person name="Jebbar M."/>
            <person name="Slobodkin A."/>
        </authorList>
    </citation>
    <scope>NUCLEOTIDE SEQUENCE [LARGE SCALE GENOMIC DNA]</scope>
    <source>
        <strain evidence="1 2">ST65</strain>
    </source>
</reference>
<evidence type="ECO:0000313" key="2">
    <source>
        <dbReference type="Proteomes" id="UP000502179"/>
    </source>
</evidence>
<dbReference type="RefSeq" id="WP_166031404.1">
    <property type="nucleotide sequence ID" value="NZ_CP048877.1"/>
</dbReference>
<keyword evidence="2" id="KW-1185">Reference proteome</keyword>
<evidence type="ECO:0000313" key="1">
    <source>
        <dbReference type="EMBL" id="QIJ71182.1"/>
    </source>
</evidence>
<accession>A0A6G7PU52</accession>
<dbReference type="EMBL" id="CP048877">
    <property type="protein sequence ID" value="QIJ71182.1"/>
    <property type="molecule type" value="Genomic_DNA"/>
</dbReference>
<gene>
    <name evidence="1" type="ORF">G4V39_02330</name>
</gene>
<sequence length="212" mass="23984">MRKQAFPKYYNQIQATLRDALLPSFGAGEAIGRLMVAAARGQRSAHELLALREKWAETLGEAPDHQAVNALDYKGISELAENPILSDRDLEALGLLLQKISKAQAENGLSWEFNRKLTGEWLDRLSRKISLLAKLGPNPEKLKERLETLAEEVEKIGEILTRTVPWEDPARERAWQVKKETEEQVENLVEEALEEEDKEDMPCFGKASSFSE</sequence>
<proteinExistence type="predicted"/>
<dbReference type="Proteomes" id="UP000502179">
    <property type="component" value="Chromosome"/>
</dbReference>